<evidence type="ECO:0000256" key="1">
    <source>
        <dbReference type="ARBA" id="ARBA00007074"/>
    </source>
</evidence>
<reference evidence="7 8" key="1">
    <citation type="journal article" date="2019" name="Int. J. Syst. Evol. Microbiol.">
        <title>The Global Catalogue of Microorganisms (GCM) 10K type strain sequencing project: providing services to taxonomists for standard genome sequencing and annotation.</title>
        <authorList>
            <consortium name="The Broad Institute Genomics Platform"/>
            <consortium name="The Broad Institute Genome Sequencing Center for Infectious Disease"/>
            <person name="Wu L."/>
            <person name="Ma J."/>
        </authorList>
    </citation>
    <scope>NUCLEOTIDE SEQUENCE [LARGE SCALE GENOMIC DNA]</scope>
    <source>
        <strain evidence="7 8">JCM 15628</strain>
    </source>
</reference>
<dbReference type="EMBL" id="BAAAPU010000011">
    <property type="protein sequence ID" value="GAA1991049.1"/>
    <property type="molecule type" value="Genomic_DNA"/>
</dbReference>
<dbReference type="RefSeq" id="WP_344066001.1">
    <property type="nucleotide sequence ID" value="NZ_BAAAPU010000011.1"/>
</dbReference>
<dbReference type="InterPro" id="IPR000064">
    <property type="entry name" value="NLP_P60_dom"/>
</dbReference>
<sequence length="199" mass="21057">MSATTPARPERSPRRLRSLALTPLLAAALLLGLGGAPVSGTAASTSPTSSTGSTGSTGSKGSPPGAGSASAVTLGTRPVYAAPVRLQGLWLTAAQVGKWYRWGSAGPTYFDCSGLVYYVYSTRLHRYLPRTANAQRLATIPISKSYVLPGDLIFFMSNGWAYHVGVYAGYGKVWHAPRPGQRVQLSTLWTSAWVAGRVR</sequence>
<dbReference type="InterPro" id="IPR051202">
    <property type="entry name" value="Peptidase_C40"/>
</dbReference>
<accession>A0ABN2SS49</accession>
<feature type="domain" description="NlpC/P60" evidence="6">
    <location>
        <begin position="82"/>
        <end position="199"/>
    </location>
</feature>
<dbReference type="Pfam" id="PF00877">
    <property type="entry name" value="NLPC_P60"/>
    <property type="match status" value="1"/>
</dbReference>
<protein>
    <recommendedName>
        <fullName evidence="6">NlpC/P60 domain-containing protein</fullName>
    </recommendedName>
</protein>
<dbReference type="PANTHER" id="PTHR47053">
    <property type="entry name" value="MUREIN DD-ENDOPEPTIDASE MEPH-RELATED"/>
    <property type="match status" value="1"/>
</dbReference>
<keyword evidence="3" id="KW-0378">Hydrolase</keyword>
<evidence type="ECO:0000256" key="5">
    <source>
        <dbReference type="SAM" id="MobiDB-lite"/>
    </source>
</evidence>
<dbReference type="PANTHER" id="PTHR47053:SF1">
    <property type="entry name" value="MUREIN DD-ENDOPEPTIDASE MEPH-RELATED"/>
    <property type="match status" value="1"/>
</dbReference>
<evidence type="ECO:0000313" key="7">
    <source>
        <dbReference type="EMBL" id="GAA1991049.1"/>
    </source>
</evidence>
<comment type="similarity">
    <text evidence="1">Belongs to the peptidase C40 family.</text>
</comment>
<feature type="region of interest" description="Disordered" evidence="5">
    <location>
        <begin position="40"/>
        <end position="70"/>
    </location>
</feature>
<evidence type="ECO:0000256" key="4">
    <source>
        <dbReference type="ARBA" id="ARBA00022807"/>
    </source>
</evidence>
<evidence type="ECO:0000256" key="3">
    <source>
        <dbReference type="ARBA" id="ARBA00022801"/>
    </source>
</evidence>
<organism evidence="7 8">
    <name type="scientific">Terrabacter lapilli</name>
    <dbReference type="NCBI Taxonomy" id="436231"/>
    <lineage>
        <taxon>Bacteria</taxon>
        <taxon>Bacillati</taxon>
        <taxon>Actinomycetota</taxon>
        <taxon>Actinomycetes</taxon>
        <taxon>Micrococcales</taxon>
        <taxon>Intrasporangiaceae</taxon>
        <taxon>Terrabacter</taxon>
    </lineage>
</organism>
<dbReference type="Proteomes" id="UP001500013">
    <property type="component" value="Unassembled WGS sequence"/>
</dbReference>
<dbReference type="PROSITE" id="PS51935">
    <property type="entry name" value="NLPC_P60"/>
    <property type="match status" value="1"/>
</dbReference>
<dbReference type="SUPFAM" id="SSF54001">
    <property type="entry name" value="Cysteine proteinases"/>
    <property type="match status" value="1"/>
</dbReference>
<evidence type="ECO:0000256" key="2">
    <source>
        <dbReference type="ARBA" id="ARBA00022670"/>
    </source>
</evidence>
<name>A0ABN2SS49_9MICO</name>
<keyword evidence="4" id="KW-0788">Thiol protease</keyword>
<keyword evidence="8" id="KW-1185">Reference proteome</keyword>
<dbReference type="Gene3D" id="3.90.1720.10">
    <property type="entry name" value="endopeptidase domain like (from Nostoc punctiforme)"/>
    <property type="match status" value="1"/>
</dbReference>
<evidence type="ECO:0000259" key="6">
    <source>
        <dbReference type="PROSITE" id="PS51935"/>
    </source>
</evidence>
<keyword evidence="2" id="KW-0645">Protease</keyword>
<evidence type="ECO:0000313" key="8">
    <source>
        <dbReference type="Proteomes" id="UP001500013"/>
    </source>
</evidence>
<gene>
    <name evidence="7" type="ORF">GCM10009817_36340</name>
</gene>
<proteinExistence type="inferred from homology"/>
<dbReference type="InterPro" id="IPR038765">
    <property type="entry name" value="Papain-like_cys_pep_sf"/>
</dbReference>
<comment type="caution">
    <text evidence="7">The sequence shown here is derived from an EMBL/GenBank/DDBJ whole genome shotgun (WGS) entry which is preliminary data.</text>
</comment>